<dbReference type="PRINTS" id="PR00081">
    <property type="entry name" value="GDHRDH"/>
</dbReference>
<dbReference type="EMBL" id="DPBP01000020">
    <property type="protein sequence ID" value="HCE17047.1"/>
    <property type="molecule type" value="Genomic_DNA"/>
</dbReference>
<dbReference type="PROSITE" id="PS00061">
    <property type="entry name" value="ADH_SHORT"/>
    <property type="match status" value="1"/>
</dbReference>
<dbReference type="Proteomes" id="UP000264141">
    <property type="component" value="Unassembled WGS sequence"/>
</dbReference>
<gene>
    <name evidence="4" type="ORF">DEQ80_04230</name>
</gene>
<dbReference type="InterPro" id="IPR036291">
    <property type="entry name" value="NAD(P)-bd_dom_sf"/>
</dbReference>
<dbReference type="InterPro" id="IPR020904">
    <property type="entry name" value="Sc_DH/Rdtase_CS"/>
</dbReference>
<organism evidence="4 5">
    <name type="scientific">Anaerolinea thermolimosa</name>
    <dbReference type="NCBI Taxonomy" id="229919"/>
    <lineage>
        <taxon>Bacteria</taxon>
        <taxon>Bacillati</taxon>
        <taxon>Chloroflexota</taxon>
        <taxon>Anaerolineae</taxon>
        <taxon>Anaerolineales</taxon>
        <taxon>Anaerolineaceae</taxon>
        <taxon>Anaerolinea</taxon>
    </lineage>
</organism>
<dbReference type="InterPro" id="IPR002347">
    <property type="entry name" value="SDR_fam"/>
</dbReference>
<dbReference type="PANTHER" id="PTHR43639:SF1">
    <property type="entry name" value="SHORT-CHAIN DEHYDROGENASE_REDUCTASE FAMILY PROTEIN"/>
    <property type="match status" value="1"/>
</dbReference>
<dbReference type="PRINTS" id="PR00080">
    <property type="entry name" value="SDRFAMILY"/>
</dbReference>
<dbReference type="GO" id="GO:0016491">
    <property type="term" value="F:oxidoreductase activity"/>
    <property type="evidence" value="ECO:0007669"/>
    <property type="project" value="UniProtKB-KW"/>
</dbReference>
<dbReference type="SUPFAM" id="SSF51735">
    <property type="entry name" value="NAD(P)-binding Rossmann-fold domains"/>
    <property type="match status" value="1"/>
</dbReference>
<evidence type="ECO:0000313" key="5">
    <source>
        <dbReference type="Proteomes" id="UP000264141"/>
    </source>
</evidence>
<accession>A0A3D1JFP0</accession>
<comment type="caution">
    <text evidence="4">The sequence shown here is derived from an EMBL/GenBank/DDBJ whole genome shotgun (WGS) entry which is preliminary data.</text>
</comment>
<evidence type="ECO:0000256" key="1">
    <source>
        <dbReference type="ARBA" id="ARBA00006484"/>
    </source>
</evidence>
<dbReference type="Gene3D" id="3.40.50.720">
    <property type="entry name" value="NAD(P)-binding Rossmann-like Domain"/>
    <property type="match status" value="1"/>
</dbReference>
<dbReference type="AlphaFoldDB" id="A0A3D1JFP0"/>
<feature type="coiled-coil region" evidence="3">
    <location>
        <begin position="48"/>
        <end position="75"/>
    </location>
</feature>
<keyword evidence="2" id="KW-0560">Oxidoreductase</keyword>
<name>A0A3D1JFP0_9CHLR</name>
<sequence>MRSTGPTTVTEPITLRGKTILITGAARRVGRALALACARAGAHVAVHYGTSRDEAESLKKEIETLESTAALFQADLNDPSQVRRLLEQVWQWRPLDGLVNNASVFEVLDWRSTTLEDWNRNLMIHLTAPFLLSQEFARRLPEEKTGRIVNLLDWRALRPGGDHFPYSVSKAALAALTRSLAVALAPRITVNGLALGAILPSASGEDARDLLARVPAKRWAELKEVEEALLFLLGGPAYITGEILHVDGGRHLI</sequence>
<dbReference type="Pfam" id="PF13561">
    <property type="entry name" value="adh_short_C2"/>
    <property type="match status" value="1"/>
</dbReference>
<proteinExistence type="inferred from homology"/>
<evidence type="ECO:0000256" key="3">
    <source>
        <dbReference type="SAM" id="Coils"/>
    </source>
</evidence>
<evidence type="ECO:0000256" key="2">
    <source>
        <dbReference type="ARBA" id="ARBA00023002"/>
    </source>
</evidence>
<dbReference type="PANTHER" id="PTHR43639">
    <property type="entry name" value="OXIDOREDUCTASE, SHORT-CHAIN DEHYDROGENASE/REDUCTASE FAMILY (AFU_ORTHOLOGUE AFUA_5G02870)"/>
    <property type="match status" value="1"/>
</dbReference>
<evidence type="ECO:0000313" key="4">
    <source>
        <dbReference type="EMBL" id="HCE17047.1"/>
    </source>
</evidence>
<reference evidence="4 5" key="1">
    <citation type="journal article" date="2018" name="Nat. Biotechnol.">
        <title>A standardized bacterial taxonomy based on genome phylogeny substantially revises the tree of life.</title>
        <authorList>
            <person name="Parks D.H."/>
            <person name="Chuvochina M."/>
            <person name="Waite D.W."/>
            <person name="Rinke C."/>
            <person name="Skarshewski A."/>
            <person name="Chaumeil P.A."/>
            <person name="Hugenholtz P."/>
        </authorList>
    </citation>
    <scope>NUCLEOTIDE SEQUENCE [LARGE SCALE GENOMIC DNA]</scope>
    <source>
        <strain evidence="4">UBA8781</strain>
    </source>
</reference>
<comment type="similarity">
    <text evidence="1">Belongs to the short-chain dehydrogenases/reductases (SDR) family.</text>
</comment>
<keyword evidence="3" id="KW-0175">Coiled coil</keyword>
<protein>
    <submittedName>
        <fullName evidence="4">Short-chain dehydrogenase</fullName>
    </submittedName>
</protein>
<dbReference type="STRING" id="229919.GCA_001050195_02971"/>